<feature type="domain" description="Nudix hydrolase" evidence="4">
    <location>
        <begin position="9"/>
        <end position="140"/>
    </location>
</feature>
<proteinExistence type="inferred from homology"/>
<comment type="similarity">
    <text evidence="3">Belongs to the Nudix hydrolase family.</text>
</comment>
<dbReference type="PROSITE" id="PS51462">
    <property type="entry name" value="NUDIX"/>
    <property type="match status" value="1"/>
</dbReference>
<comment type="caution">
    <text evidence="5">The sequence shown here is derived from an EMBL/GenBank/DDBJ whole genome shotgun (WGS) entry which is preliminary data.</text>
</comment>
<comment type="cofactor">
    <cofactor evidence="1">
        <name>Mg(2+)</name>
        <dbReference type="ChEBI" id="CHEBI:18420"/>
    </cofactor>
</comment>
<dbReference type="Proteomes" id="UP000823851">
    <property type="component" value="Unassembled WGS sequence"/>
</dbReference>
<organism evidence="5 6">
    <name type="scientific">Candidatus Eisenbergiella stercorigallinarum</name>
    <dbReference type="NCBI Taxonomy" id="2838557"/>
    <lineage>
        <taxon>Bacteria</taxon>
        <taxon>Bacillati</taxon>
        <taxon>Bacillota</taxon>
        <taxon>Clostridia</taxon>
        <taxon>Lachnospirales</taxon>
        <taxon>Lachnospiraceae</taxon>
        <taxon>Eisenbergiella</taxon>
    </lineage>
</organism>
<evidence type="ECO:0000313" key="6">
    <source>
        <dbReference type="Proteomes" id="UP000823851"/>
    </source>
</evidence>
<dbReference type="InterPro" id="IPR020476">
    <property type="entry name" value="Nudix_hydrolase"/>
</dbReference>
<reference evidence="5" key="1">
    <citation type="journal article" date="2021" name="PeerJ">
        <title>Extensive microbial diversity within the chicken gut microbiome revealed by metagenomics and culture.</title>
        <authorList>
            <person name="Gilroy R."/>
            <person name="Ravi A."/>
            <person name="Getino M."/>
            <person name="Pursley I."/>
            <person name="Horton D.L."/>
            <person name="Alikhan N.F."/>
            <person name="Baker D."/>
            <person name="Gharbi K."/>
            <person name="Hall N."/>
            <person name="Watson M."/>
            <person name="Adriaenssens E.M."/>
            <person name="Foster-Nyarko E."/>
            <person name="Jarju S."/>
            <person name="Secka A."/>
            <person name="Antonio M."/>
            <person name="Oren A."/>
            <person name="Chaudhuri R.R."/>
            <person name="La Ragione R."/>
            <person name="Hildebrand F."/>
            <person name="Pallen M.J."/>
        </authorList>
    </citation>
    <scope>NUCLEOTIDE SEQUENCE</scope>
    <source>
        <strain evidence="5">ChiHjej8B7-25341</strain>
    </source>
</reference>
<protein>
    <submittedName>
        <fullName evidence="5">NUDIX hydrolase</fullName>
    </submittedName>
</protein>
<dbReference type="InterPro" id="IPR000086">
    <property type="entry name" value="NUDIX_hydrolase_dom"/>
</dbReference>
<keyword evidence="2 3" id="KW-0378">Hydrolase</keyword>
<dbReference type="PANTHER" id="PTHR43046:SF14">
    <property type="entry name" value="MUTT_NUDIX FAMILY PROTEIN"/>
    <property type="match status" value="1"/>
</dbReference>
<evidence type="ECO:0000256" key="2">
    <source>
        <dbReference type="ARBA" id="ARBA00022801"/>
    </source>
</evidence>
<dbReference type="SUPFAM" id="SSF55811">
    <property type="entry name" value="Nudix"/>
    <property type="match status" value="1"/>
</dbReference>
<name>A0A9D2R1J3_9FIRM</name>
<dbReference type="InterPro" id="IPR015797">
    <property type="entry name" value="NUDIX_hydrolase-like_dom_sf"/>
</dbReference>
<reference evidence="5" key="2">
    <citation type="submission" date="2021-04" db="EMBL/GenBank/DDBJ databases">
        <authorList>
            <person name="Gilroy R."/>
        </authorList>
    </citation>
    <scope>NUCLEOTIDE SEQUENCE</scope>
    <source>
        <strain evidence="5">ChiHjej8B7-25341</strain>
    </source>
</reference>
<dbReference type="AlphaFoldDB" id="A0A9D2R1J3"/>
<dbReference type="InterPro" id="IPR020084">
    <property type="entry name" value="NUDIX_hydrolase_CS"/>
</dbReference>
<evidence type="ECO:0000256" key="1">
    <source>
        <dbReference type="ARBA" id="ARBA00001946"/>
    </source>
</evidence>
<sequence>MKEKKWTMPTHIVAAAGVVENEQDEILLVNTHNGGWVFPGGQVEVGENIVDGVKREILEESGIEVEVEELFCISSNTSKYPGYGDIKEIPTKVMLDFICRKTGGEVRGSEENSESSWIRKETALSMIQAPAIRERYRAYLEYSGRPCYLEYVTHPVYELKLKRNV</sequence>
<dbReference type="EMBL" id="DWUW01000232">
    <property type="protein sequence ID" value="HJD31911.1"/>
    <property type="molecule type" value="Genomic_DNA"/>
</dbReference>
<dbReference type="PANTHER" id="PTHR43046">
    <property type="entry name" value="GDP-MANNOSE MANNOSYL HYDROLASE"/>
    <property type="match status" value="1"/>
</dbReference>
<dbReference type="PROSITE" id="PS00893">
    <property type="entry name" value="NUDIX_BOX"/>
    <property type="match status" value="1"/>
</dbReference>
<dbReference type="PRINTS" id="PR00502">
    <property type="entry name" value="NUDIXFAMILY"/>
</dbReference>
<evidence type="ECO:0000313" key="5">
    <source>
        <dbReference type="EMBL" id="HJD31911.1"/>
    </source>
</evidence>
<dbReference type="GO" id="GO:0016787">
    <property type="term" value="F:hydrolase activity"/>
    <property type="evidence" value="ECO:0007669"/>
    <property type="project" value="UniProtKB-KW"/>
</dbReference>
<evidence type="ECO:0000259" key="4">
    <source>
        <dbReference type="PROSITE" id="PS51462"/>
    </source>
</evidence>
<evidence type="ECO:0000256" key="3">
    <source>
        <dbReference type="RuleBase" id="RU003476"/>
    </source>
</evidence>
<gene>
    <name evidence="5" type="ORF">H9912_08215</name>
</gene>
<accession>A0A9D2R1J3</accession>
<dbReference type="Gene3D" id="3.90.79.10">
    <property type="entry name" value="Nucleoside Triphosphate Pyrophosphohydrolase"/>
    <property type="match status" value="1"/>
</dbReference>
<dbReference type="Pfam" id="PF00293">
    <property type="entry name" value="NUDIX"/>
    <property type="match status" value="1"/>
</dbReference>